<protein>
    <submittedName>
        <fullName evidence="1">21073_t:CDS:1</fullName>
    </submittedName>
</protein>
<dbReference type="Proteomes" id="UP000789920">
    <property type="component" value="Unassembled WGS sequence"/>
</dbReference>
<dbReference type="EMBL" id="CAJVQC010015011">
    <property type="protein sequence ID" value="CAG8662742.1"/>
    <property type="molecule type" value="Genomic_DNA"/>
</dbReference>
<keyword evidence="2" id="KW-1185">Reference proteome</keyword>
<accession>A0ACA9NK85</accession>
<evidence type="ECO:0000313" key="2">
    <source>
        <dbReference type="Proteomes" id="UP000789920"/>
    </source>
</evidence>
<evidence type="ECO:0000313" key="1">
    <source>
        <dbReference type="EMBL" id="CAG8662742.1"/>
    </source>
</evidence>
<gene>
    <name evidence="1" type="ORF">RPERSI_LOCUS8341</name>
</gene>
<reference evidence="1" key="1">
    <citation type="submission" date="2021-06" db="EMBL/GenBank/DDBJ databases">
        <authorList>
            <person name="Kallberg Y."/>
            <person name="Tangrot J."/>
            <person name="Rosling A."/>
        </authorList>
    </citation>
    <scope>NUCLEOTIDE SEQUENCE</scope>
    <source>
        <strain evidence="1">MA461A</strain>
    </source>
</reference>
<sequence>MGRKNFSNTTKTFEQLINDSEAAAEYEKKLKVLLADENGKSPDSVTADSELVRLAKEASKSTRQKLKTHQDALTTAKADALAALQVQKDGQNDWWEKLDSKNPTFTTAQELNAYVLAVSETIRTLKEQEKGEELNKTKKEALNLYSGLVAKVIDQLKINQDLKAAKAQALIDLTALRENSTEELTRYVHVITDAISKVKGADDIKNAKINAANRLDIFRGTLSDNDITTMANEIEPNITSGAVWTQKLQANDPTIFNAEQLSHYVKIITQAINKCQAGHDLKQAKTQIRTTLRNLAQKAGLNDGQVNTKLGLAPVQHANQLIRVIEAEVVAKTDFDTTKGERDNLENQIKLVRRELSIGATVTDVNDLVKKTDLTAAEGKLTQLKNDLRVIKNDNTIDTARVNQIKDNEAELTRINNDIIAKIKTKTNLKTLIKLNANNKNELDTARLDAIETILSTPANANAADVAKYKVKLQGLGIAAGYSDFSAVLAELTNLKTEKSDFQNKLSQQEENCRKEKEAFQVQIEQKEQDLLKLMVEQLELNLTGDKYERQQVLDKIKELVVKPDTNQETNLVNLRQQIAEQEKEITKLREQDKENHPTSEVIKERAENMLKDLNLENSTYQTELAKITSLSELTNFYQKLAKNEIAAFSVVKIKGSKALGKK</sequence>
<proteinExistence type="predicted"/>
<comment type="caution">
    <text evidence="1">The sequence shown here is derived from an EMBL/GenBank/DDBJ whole genome shotgun (WGS) entry which is preliminary data.</text>
</comment>
<feature type="non-terminal residue" evidence="1">
    <location>
        <position position="663"/>
    </location>
</feature>
<name>A0ACA9NK85_9GLOM</name>
<organism evidence="1 2">
    <name type="scientific">Racocetra persica</name>
    <dbReference type="NCBI Taxonomy" id="160502"/>
    <lineage>
        <taxon>Eukaryota</taxon>
        <taxon>Fungi</taxon>
        <taxon>Fungi incertae sedis</taxon>
        <taxon>Mucoromycota</taxon>
        <taxon>Glomeromycotina</taxon>
        <taxon>Glomeromycetes</taxon>
        <taxon>Diversisporales</taxon>
        <taxon>Gigasporaceae</taxon>
        <taxon>Racocetra</taxon>
    </lineage>
</organism>